<dbReference type="AlphaFoldDB" id="A0A699S1I1"/>
<comment type="caution">
    <text evidence="2">The sequence shown here is derived from an EMBL/GenBank/DDBJ whole genome shotgun (WGS) entry which is preliminary data.</text>
</comment>
<evidence type="ECO:0000256" key="1">
    <source>
        <dbReference type="SAM" id="MobiDB-lite"/>
    </source>
</evidence>
<dbReference type="EMBL" id="BKCJ011130707">
    <property type="protein sequence ID" value="GFC91262.1"/>
    <property type="molecule type" value="Genomic_DNA"/>
</dbReference>
<feature type="region of interest" description="Disordered" evidence="1">
    <location>
        <begin position="1"/>
        <end position="31"/>
    </location>
</feature>
<sequence length="101" mass="10323">MSASGILSLPELDGIDDGNGNNEVGSGVYTGNGIRSYLRTKWHEYSIESPSDFSSSPSFSSGSILGSDSMMYPGDSAVGDTAAGSGYSSAESISSAGGRYF</sequence>
<protein>
    <submittedName>
        <fullName evidence="2">Uncharacterized protein</fullName>
    </submittedName>
</protein>
<proteinExistence type="predicted"/>
<evidence type="ECO:0000313" key="2">
    <source>
        <dbReference type="EMBL" id="GFC91262.1"/>
    </source>
</evidence>
<feature type="non-terminal residue" evidence="2">
    <location>
        <position position="101"/>
    </location>
</feature>
<feature type="region of interest" description="Disordered" evidence="1">
    <location>
        <begin position="79"/>
        <end position="101"/>
    </location>
</feature>
<accession>A0A699S1I1</accession>
<organism evidence="2">
    <name type="scientific">Tanacetum cinerariifolium</name>
    <name type="common">Dalmatian daisy</name>
    <name type="synonym">Chrysanthemum cinerariifolium</name>
    <dbReference type="NCBI Taxonomy" id="118510"/>
    <lineage>
        <taxon>Eukaryota</taxon>
        <taxon>Viridiplantae</taxon>
        <taxon>Streptophyta</taxon>
        <taxon>Embryophyta</taxon>
        <taxon>Tracheophyta</taxon>
        <taxon>Spermatophyta</taxon>
        <taxon>Magnoliopsida</taxon>
        <taxon>eudicotyledons</taxon>
        <taxon>Gunneridae</taxon>
        <taxon>Pentapetalae</taxon>
        <taxon>asterids</taxon>
        <taxon>campanulids</taxon>
        <taxon>Asterales</taxon>
        <taxon>Asteraceae</taxon>
        <taxon>Asteroideae</taxon>
        <taxon>Anthemideae</taxon>
        <taxon>Anthemidinae</taxon>
        <taxon>Tanacetum</taxon>
    </lineage>
</organism>
<reference evidence="2" key="1">
    <citation type="journal article" date="2019" name="Sci. Rep.">
        <title>Draft genome of Tanacetum cinerariifolium, the natural source of mosquito coil.</title>
        <authorList>
            <person name="Yamashiro T."/>
            <person name="Shiraishi A."/>
            <person name="Satake H."/>
            <person name="Nakayama K."/>
        </authorList>
    </citation>
    <scope>NUCLEOTIDE SEQUENCE</scope>
</reference>
<feature type="compositionally biased region" description="Low complexity" evidence="1">
    <location>
        <begin position="82"/>
        <end position="101"/>
    </location>
</feature>
<name>A0A699S1I1_TANCI</name>
<gene>
    <name evidence="2" type="ORF">Tci_863232</name>
</gene>